<feature type="chain" id="PRO_5044877361" evidence="2">
    <location>
        <begin position="23"/>
        <end position="282"/>
    </location>
</feature>
<feature type="signal peptide" evidence="2">
    <location>
        <begin position="1"/>
        <end position="22"/>
    </location>
</feature>
<proteinExistence type="predicted"/>
<accession>A0ABC8S4D0</accession>
<organism evidence="3 4">
    <name type="scientific">Ilex paraguariensis</name>
    <name type="common">yerba mate</name>
    <dbReference type="NCBI Taxonomy" id="185542"/>
    <lineage>
        <taxon>Eukaryota</taxon>
        <taxon>Viridiplantae</taxon>
        <taxon>Streptophyta</taxon>
        <taxon>Embryophyta</taxon>
        <taxon>Tracheophyta</taxon>
        <taxon>Spermatophyta</taxon>
        <taxon>Magnoliopsida</taxon>
        <taxon>eudicotyledons</taxon>
        <taxon>Gunneridae</taxon>
        <taxon>Pentapetalae</taxon>
        <taxon>asterids</taxon>
        <taxon>campanulids</taxon>
        <taxon>Aquifoliales</taxon>
        <taxon>Aquifoliaceae</taxon>
        <taxon>Ilex</taxon>
    </lineage>
</organism>
<evidence type="ECO:0000256" key="2">
    <source>
        <dbReference type="SAM" id="SignalP"/>
    </source>
</evidence>
<evidence type="ECO:0000313" key="3">
    <source>
        <dbReference type="EMBL" id="CAK9152073.1"/>
    </source>
</evidence>
<reference evidence="3 4" key="1">
    <citation type="submission" date="2024-02" db="EMBL/GenBank/DDBJ databases">
        <authorList>
            <person name="Vignale AGUSTIN F."/>
            <person name="Sosa J E."/>
            <person name="Modenutti C."/>
        </authorList>
    </citation>
    <scope>NUCLEOTIDE SEQUENCE [LARGE SCALE GENOMIC DNA]</scope>
</reference>
<feature type="region of interest" description="Disordered" evidence="1">
    <location>
        <begin position="53"/>
        <end position="152"/>
    </location>
</feature>
<feature type="compositionally biased region" description="Basic and acidic residues" evidence="1">
    <location>
        <begin position="104"/>
        <end position="113"/>
    </location>
</feature>
<keyword evidence="2" id="KW-0732">Signal</keyword>
<comment type="caution">
    <text evidence="3">The sequence shown here is derived from an EMBL/GenBank/DDBJ whole genome shotgun (WGS) entry which is preliminary data.</text>
</comment>
<evidence type="ECO:0000313" key="4">
    <source>
        <dbReference type="Proteomes" id="UP001642360"/>
    </source>
</evidence>
<feature type="compositionally biased region" description="Low complexity" evidence="1">
    <location>
        <begin position="135"/>
        <end position="151"/>
    </location>
</feature>
<dbReference type="AlphaFoldDB" id="A0ABC8S4D0"/>
<sequence length="282" mass="31857">MRLGRGIFMLCFLLFSLYFTYTFQINDHCPANDPLKGDDGEFRNDFSKKWQTTIDSEYSSNPSETAGINSSNKKQRTSGPEYSTIPSEPAGFRNDFSANNPLKRGRDGFRNDFSDAVNNKRQRLSDGEVPAGINSSAPPSASLFPFTSSPPDDITDHDFRDLVIGRSSRLLKRHTTSGPLRDLRSILCNRLSQLTRMDPTFEIGLEISDSAYLFKLLEGHDDSNLEFKNITQKAVRGAALLQEGVKLVREVQDQLKYAMKDMTCPTEFHVQHVLRYEANIII</sequence>
<dbReference type="EMBL" id="CAUOFW020002197">
    <property type="protein sequence ID" value="CAK9152073.1"/>
    <property type="molecule type" value="Genomic_DNA"/>
</dbReference>
<name>A0ABC8S4D0_9AQUA</name>
<gene>
    <name evidence="3" type="ORF">ILEXP_LOCUS20250</name>
</gene>
<keyword evidence="4" id="KW-1185">Reference proteome</keyword>
<feature type="compositionally biased region" description="Polar residues" evidence="1">
    <location>
        <begin position="53"/>
        <end position="86"/>
    </location>
</feature>
<dbReference type="Proteomes" id="UP001642360">
    <property type="component" value="Unassembled WGS sequence"/>
</dbReference>
<protein>
    <submittedName>
        <fullName evidence="3">Uncharacterized protein</fullName>
    </submittedName>
</protein>
<evidence type="ECO:0000256" key="1">
    <source>
        <dbReference type="SAM" id="MobiDB-lite"/>
    </source>
</evidence>